<dbReference type="GeneID" id="28828404"/>
<feature type="compositionally biased region" description="Polar residues" evidence="1">
    <location>
        <begin position="1"/>
        <end position="10"/>
    </location>
</feature>
<accession>A0A194WYL8</accession>
<evidence type="ECO:0000256" key="1">
    <source>
        <dbReference type="SAM" id="MobiDB-lite"/>
    </source>
</evidence>
<sequence>MASWVNTLTIPSKKRVRDAESDNGGEGSWKKAGPKKVVKDKGKGIAVEENDNTSEGSSKGLGKKAGHKKVIKKGKAKATEKDDNGGEGSSKRPGKRAGPKKVDKGREKRSEMMIMVARSLQKARQKRRKGCTSRKETCQKRPEGQRNPSKTNWFTVNYGDFLLNLSDANVIEEVRIRKYEGQERYHTPKDGEEGENAFDDGEAVMVRRAGENDRPHEVIDFERNIQEIPQEVEGETKKLKKGPRLKELLNS</sequence>
<proteinExistence type="predicted"/>
<dbReference type="InParanoid" id="A0A194WYL8"/>
<evidence type="ECO:0000313" key="2">
    <source>
        <dbReference type="EMBL" id="KUJ13053.1"/>
    </source>
</evidence>
<protein>
    <submittedName>
        <fullName evidence="2">Uncharacterized protein</fullName>
    </submittedName>
</protein>
<keyword evidence="3" id="KW-1185">Reference proteome</keyword>
<reference evidence="2 3" key="1">
    <citation type="submission" date="2015-10" db="EMBL/GenBank/DDBJ databases">
        <title>Full genome of DAOMC 229536 Phialocephala scopiformis, a fungal endophyte of spruce producing the potent anti-insectan compound rugulosin.</title>
        <authorList>
            <consortium name="DOE Joint Genome Institute"/>
            <person name="Walker A.K."/>
            <person name="Frasz S.L."/>
            <person name="Seifert K.A."/>
            <person name="Miller J.D."/>
            <person name="Mondo S.J."/>
            <person name="Labutti K."/>
            <person name="Lipzen A."/>
            <person name="Dockter R."/>
            <person name="Kennedy M."/>
            <person name="Grigoriev I.V."/>
            <person name="Spatafora J.W."/>
        </authorList>
    </citation>
    <scope>NUCLEOTIDE SEQUENCE [LARGE SCALE GENOMIC DNA]</scope>
    <source>
        <strain evidence="2 3">CBS 120377</strain>
    </source>
</reference>
<feature type="region of interest" description="Disordered" evidence="1">
    <location>
        <begin position="1"/>
        <end position="153"/>
    </location>
</feature>
<feature type="compositionally biased region" description="Basic and acidic residues" evidence="1">
    <location>
        <begin position="100"/>
        <end position="111"/>
    </location>
</feature>
<feature type="compositionally biased region" description="Basic residues" evidence="1">
    <location>
        <begin position="61"/>
        <end position="76"/>
    </location>
</feature>
<name>A0A194WYL8_MOLSC</name>
<evidence type="ECO:0000313" key="3">
    <source>
        <dbReference type="Proteomes" id="UP000070700"/>
    </source>
</evidence>
<gene>
    <name evidence="2" type="ORF">LY89DRAFT_721844</name>
</gene>
<dbReference type="AlphaFoldDB" id="A0A194WYL8"/>
<feature type="compositionally biased region" description="Basic residues" evidence="1">
    <location>
        <begin position="121"/>
        <end position="132"/>
    </location>
</feature>
<dbReference type="EMBL" id="KQ947423">
    <property type="protein sequence ID" value="KUJ13053.1"/>
    <property type="molecule type" value="Genomic_DNA"/>
</dbReference>
<dbReference type="RefSeq" id="XP_018067408.1">
    <property type="nucleotide sequence ID" value="XM_018218678.1"/>
</dbReference>
<feature type="compositionally biased region" description="Basic and acidic residues" evidence="1">
    <location>
        <begin position="133"/>
        <end position="144"/>
    </location>
</feature>
<dbReference type="KEGG" id="psco:LY89DRAFT_721844"/>
<organism evidence="2 3">
    <name type="scientific">Mollisia scopiformis</name>
    <name type="common">Conifer needle endophyte fungus</name>
    <name type="synonym">Phialocephala scopiformis</name>
    <dbReference type="NCBI Taxonomy" id="149040"/>
    <lineage>
        <taxon>Eukaryota</taxon>
        <taxon>Fungi</taxon>
        <taxon>Dikarya</taxon>
        <taxon>Ascomycota</taxon>
        <taxon>Pezizomycotina</taxon>
        <taxon>Leotiomycetes</taxon>
        <taxon>Helotiales</taxon>
        <taxon>Mollisiaceae</taxon>
        <taxon>Mollisia</taxon>
    </lineage>
</organism>
<dbReference type="Proteomes" id="UP000070700">
    <property type="component" value="Unassembled WGS sequence"/>
</dbReference>